<feature type="compositionally biased region" description="Basic and acidic residues" evidence="1">
    <location>
        <begin position="308"/>
        <end position="318"/>
    </location>
</feature>
<feature type="region of interest" description="Disordered" evidence="1">
    <location>
        <begin position="374"/>
        <end position="395"/>
    </location>
</feature>
<dbReference type="EMBL" id="KZ819602">
    <property type="protein sequence ID" value="PWN38510.1"/>
    <property type="molecule type" value="Genomic_DNA"/>
</dbReference>
<dbReference type="InParanoid" id="A0A316VMH7"/>
<dbReference type="AlphaFoldDB" id="A0A316VMH7"/>
<sequence>MLYLLTILYLNTGVLLAVSLICPALALLQPDIHILNNVNTNTDIKRIKQDTPMYKRQTNVEDSTTRKATKRNSLSDSMNKANRPSKLPRLNIGKANMRRDHQVLKPVPRRIHSSLSPSSPAMQKINELKDLMDAPIPEHSAGHAMHLQHSPSTWRVQELHHLITAPPSPAELKQRESRSHSPVVRTSTYKRPASPTTKRVNELHHLITSPPTMEELKERECRSHSPAEGVGTNHGEPLAKAHRSSSDARLFSDDVIRRGSRGTAAFGYRTNRNTIALAAETLIKKEKTRDHDEAIGMAKQKLLDRKAAAQERKEEWRKLATNNPEKAGERKQSVPKNLSRDIYVPARAYQLQAHGKAKTFEEGKKIANAEQDKIAAGAKIRDGRRRAKQALKSPR</sequence>
<accession>A0A316VMH7</accession>
<reference evidence="2 3" key="1">
    <citation type="journal article" date="2018" name="Mol. Biol. Evol.">
        <title>Broad Genomic Sampling Reveals a Smut Pathogenic Ancestry of the Fungal Clade Ustilaginomycotina.</title>
        <authorList>
            <person name="Kijpornyongpan T."/>
            <person name="Mondo S.J."/>
            <person name="Barry K."/>
            <person name="Sandor L."/>
            <person name="Lee J."/>
            <person name="Lipzen A."/>
            <person name="Pangilinan J."/>
            <person name="LaButti K."/>
            <person name="Hainaut M."/>
            <person name="Henrissat B."/>
            <person name="Grigoriev I.V."/>
            <person name="Spatafora J.W."/>
            <person name="Aime M.C."/>
        </authorList>
    </citation>
    <scope>NUCLEOTIDE SEQUENCE [LARGE SCALE GENOMIC DNA]</scope>
    <source>
        <strain evidence="2 3">MCA 3882</strain>
    </source>
</reference>
<evidence type="ECO:0000313" key="2">
    <source>
        <dbReference type="EMBL" id="PWN38510.1"/>
    </source>
</evidence>
<feature type="compositionally biased region" description="Basic residues" evidence="1">
    <location>
        <begin position="382"/>
        <end position="395"/>
    </location>
</feature>
<protein>
    <submittedName>
        <fullName evidence="2">Uncharacterized protein</fullName>
    </submittedName>
</protein>
<dbReference type="Proteomes" id="UP000245771">
    <property type="component" value="Unassembled WGS sequence"/>
</dbReference>
<feature type="compositionally biased region" description="Polar residues" evidence="1">
    <location>
        <begin position="184"/>
        <end position="197"/>
    </location>
</feature>
<proteinExistence type="predicted"/>
<gene>
    <name evidence="2" type="ORF">FA14DRAFT_171185</name>
</gene>
<name>A0A316VMH7_9BASI</name>
<feature type="region of interest" description="Disordered" evidence="1">
    <location>
        <begin position="308"/>
        <end position="339"/>
    </location>
</feature>
<evidence type="ECO:0000313" key="3">
    <source>
        <dbReference type="Proteomes" id="UP000245771"/>
    </source>
</evidence>
<dbReference type="RefSeq" id="XP_025358812.1">
    <property type="nucleotide sequence ID" value="XM_025500315.1"/>
</dbReference>
<evidence type="ECO:0000256" key="1">
    <source>
        <dbReference type="SAM" id="MobiDB-lite"/>
    </source>
</evidence>
<feature type="region of interest" description="Disordered" evidence="1">
    <location>
        <begin position="169"/>
        <end position="197"/>
    </location>
</feature>
<keyword evidence="3" id="KW-1185">Reference proteome</keyword>
<feature type="region of interest" description="Disordered" evidence="1">
    <location>
        <begin position="224"/>
        <end position="246"/>
    </location>
</feature>
<organism evidence="2 3">
    <name type="scientific">Meira miltonrushii</name>
    <dbReference type="NCBI Taxonomy" id="1280837"/>
    <lineage>
        <taxon>Eukaryota</taxon>
        <taxon>Fungi</taxon>
        <taxon>Dikarya</taxon>
        <taxon>Basidiomycota</taxon>
        <taxon>Ustilaginomycotina</taxon>
        <taxon>Exobasidiomycetes</taxon>
        <taxon>Exobasidiales</taxon>
        <taxon>Brachybasidiaceae</taxon>
        <taxon>Meira</taxon>
    </lineage>
</organism>
<dbReference type="GeneID" id="37022096"/>
<feature type="region of interest" description="Disordered" evidence="1">
    <location>
        <begin position="49"/>
        <end position="88"/>
    </location>
</feature>
<feature type="compositionally biased region" description="Polar residues" evidence="1">
    <location>
        <begin position="71"/>
        <end position="82"/>
    </location>
</feature>